<evidence type="ECO:0000313" key="3">
    <source>
        <dbReference type="Proteomes" id="UP000248745"/>
    </source>
</evidence>
<feature type="domain" description="Secretion system C-terminal sorting" evidence="1">
    <location>
        <begin position="84"/>
        <end position="147"/>
    </location>
</feature>
<dbReference type="RefSeq" id="WP_110999131.1">
    <property type="nucleotide sequence ID" value="NZ_QKTW01000017.1"/>
</dbReference>
<organism evidence="2 3">
    <name type="scientific">Taibaiella soli</name>
    <dbReference type="NCBI Taxonomy" id="1649169"/>
    <lineage>
        <taxon>Bacteria</taxon>
        <taxon>Pseudomonadati</taxon>
        <taxon>Bacteroidota</taxon>
        <taxon>Chitinophagia</taxon>
        <taxon>Chitinophagales</taxon>
        <taxon>Chitinophagaceae</taxon>
        <taxon>Taibaiella</taxon>
    </lineage>
</organism>
<gene>
    <name evidence="2" type="ORF">DN068_11795</name>
</gene>
<keyword evidence="3" id="KW-1185">Reference proteome</keyword>
<accession>A0A2W2AJX7</accession>
<dbReference type="Proteomes" id="UP000248745">
    <property type="component" value="Unassembled WGS sequence"/>
</dbReference>
<reference evidence="2 3" key="1">
    <citation type="submission" date="2018-06" db="EMBL/GenBank/DDBJ databases">
        <title>Mucibacter soli gen. nov., sp. nov., a new member of the family Chitinophagaceae producing mucin.</title>
        <authorList>
            <person name="Kim M.-K."/>
            <person name="Park S."/>
            <person name="Kim T.-S."/>
            <person name="Joung Y."/>
            <person name="Han J.-H."/>
            <person name="Kim S.B."/>
        </authorList>
    </citation>
    <scope>NUCLEOTIDE SEQUENCE [LARGE SCALE GENOMIC DNA]</scope>
    <source>
        <strain evidence="2 3">R1-15</strain>
    </source>
</reference>
<proteinExistence type="predicted"/>
<comment type="caution">
    <text evidence="2">The sequence shown here is derived from an EMBL/GenBank/DDBJ whole genome shotgun (WGS) entry which is preliminary data.</text>
</comment>
<dbReference type="OrthoDB" id="1352409at2"/>
<dbReference type="Pfam" id="PF18962">
    <property type="entry name" value="Por_Secre_tail"/>
    <property type="match status" value="1"/>
</dbReference>
<dbReference type="InterPro" id="IPR026444">
    <property type="entry name" value="Secre_tail"/>
</dbReference>
<evidence type="ECO:0000259" key="1">
    <source>
        <dbReference type="Pfam" id="PF18962"/>
    </source>
</evidence>
<protein>
    <recommendedName>
        <fullName evidence="1">Secretion system C-terminal sorting domain-containing protein</fullName>
    </recommendedName>
</protein>
<evidence type="ECO:0000313" key="2">
    <source>
        <dbReference type="EMBL" id="PZF72540.1"/>
    </source>
</evidence>
<dbReference type="AlphaFoldDB" id="A0A2W2AJX7"/>
<dbReference type="EMBL" id="QKTW01000017">
    <property type="protein sequence ID" value="PZF72540.1"/>
    <property type="molecule type" value="Genomic_DNA"/>
</dbReference>
<sequence>MATAIAVLCAQASKAQMSSYTQTLNATGGTAVVSTDIFEWSVGEMPLVQTFTTSSLMVTQGVLQTDPISTDVNTTAGINDNLHVYPVPASSLLNIQYDFAKSGTLNYELQDITGRKIAGRSLKISSGSQTEQVSMESLASGHYLLHVLYQPTGADKASSVVFKIEKN</sequence>
<name>A0A2W2AJX7_9BACT</name>